<evidence type="ECO:0000313" key="1">
    <source>
        <dbReference type="EMBL" id="JAH39119.1"/>
    </source>
</evidence>
<proteinExistence type="predicted"/>
<reference evidence="1" key="2">
    <citation type="journal article" date="2015" name="Fish Shellfish Immunol.">
        <title>Early steps in the European eel (Anguilla anguilla)-Vibrio vulnificus interaction in the gills: Role of the RtxA13 toxin.</title>
        <authorList>
            <person name="Callol A."/>
            <person name="Pajuelo D."/>
            <person name="Ebbesson L."/>
            <person name="Teles M."/>
            <person name="MacKenzie S."/>
            <person name="Amaro C."/>
        </authorList>
    </citation>
    <scope>NUCLEOTIDE SEQUENCE</scope>
</reference>
<name>A0A0E9SCJ9_ANGAN</name>
<accession>A0A0E9SCJ9</accession>
<reference evidence="1" key="1">
    <citation type="submission" date="2014-11" db="EMBL/GenBank/DDBJ databases">
        <authorList>
            <person name="Amaro Gonzalez C."/>
        </authorList>
    </citation>
    <scope>NUCLEOTIDE SEQUENCE</scope>
</reference>
<protein>
    <submittedName>
        <fullName evidence="1">Uncharacterized protein</fullName>
    </submittedName>
</protein>
<organism evidence="1">
    <name type="scientific">Anguilla anguilla</name>
    <name type="common">European freshwater eel</name>
    <name type="synonym">Muraena anguilla</name>
    <dbReference type="NCBI Taxonomy" id="7936"/>
    <lineage>
        <taxon>Eukaryota</taxon>
        <taxon>Metazoa</taxon>
        <taxon>Chordata</taxon>
        <taxon>Craniata</taxon>
        <taxon>Vertebrata</taxon>
        <taxon>Euteleostomi</taxon>
        <taxon>Actinopterygii</taxon>
        <taxon>Neopterygii</taxon>
        <taxon>Teleostei</taxon>
        <taxon>Anguilliformes</taxon>
        <taxon>Anguillidae</taxon>
        <taxon>Anguilla</taxon>
    </lineage>
</organism>
<sequence>MLSVKSTLCTPFICILSRVELTLHFIINCYCDSIIAQLFSVMQLVSF</sequence>
<dbReference type="AlphaFoldDB" id="A0A0E9SCJ9"/>
<dbReference type="EMBL" id="GBXM01069458">
    <property type="protein sequence ID" value="JAH39119.1"/>
    <property type="molecule type" value="Transcribed_RNA"/>
</dbReference>